<dbReference type="EMBL" id="JARJBC010000007">
    <property type="protein sequence ID" value="MDF3290354.1"/>
    <property type="molecule type" value="Genomic_DNA"/>
</dbReference>
<evidence type="ECO:0000256" key="3">
    <source>
        <dbReference type="ARBA" id="ARBA00022723"/>
    </source>
</evidence>
<dbReference type="Pfam" id="PF13183">
    <property type="entry name" value="Fer4_8"/>
    <property type="match status" value="1"/>
</dbReference>
<keyword evidence="2" id="KW-0004">4Fe-4S</keyword>
<feature type="domain" description="LUD" evidence="9">
    <location>
        <begin position="67"/>
        <end position="294"/>
    </location>
</feature>
<evidence type="ECO:0000256" key="7">
    <source>
        <dbReference type="ARBA" id="ARBA00023014"/>
    </source>
</evidence>
<gene>
    <name evidence="12" type="ORF">P3G67_14090</name>
</gene>
<dbReference type="Pfam" id="PF02589">
    <property type="entry name" value="LUD_dom"/>
    <property type="match status" value="1"/>
</dbReference>
<sequence>MSDATSFPQAARVSVRNAQLRGNLRHATHTIRAKRAKAVAELADWDRLRAAGAAIKDRTLRHLDDYLQQLETAVTAAGGTVHWAVDADEANRIVTRLVKATGETEVVKVKSMVTQEIGLNEALAAAGIRAYETDLAELIVQLGDDRPSHILVPAIHRNRTEIRDIFRRQMGRWGRPAPQDLSDSPAELAEAARLHLREKFLRAKVAVSGANFMVAETGTLVVVESEGNGRMCLTLPETLISVVGIEKTVPTWRDLEVFLQLLPRSSTAERMNPYTSTWTGTTDGDGPREFHLVLLDNGRTDALADQVGRQALRCIRCSACLNVCPVYERAGGHAYGSAYPGPIGAILTPQLRGTASALEASLPYASSLCGACYEVCPVAIDIPEVLVHLRERVAEGGSATRDGARVTIKPAKGHAAERAAMRAARWAFEHPRALRAGERLAARTRRAHPARLPGLSWSASRDLPTVPPEPFRDWWQRTHGGEEAK</sequence>
<dbReference type="InterPro" id="IPR024185">
    <property type="entry name" value="FTHF_cligase-like_sf"/>
</dbReference>
<dbReference type="InterPro" id="IPR037171">
    <property type="entry name" value="NagB/RpiA_transferase-like"/>
</dbReference>
<evidence type="ECO:0000259" key="10">
    <source>
        <dbReference type="Pfam" id="PF11870"/>
    </source>
</evidence>
<dbReference type="InterPro" id="IPR009051">
    <property type="entry name" value="Helical_ferredxn"/>
</dbReference>
<dbReference type="PROSITE" id="PS00198">
    <property type="entry name" value="4FE4S_FER_1"/>
    <property type="match status" value="1"/>
</dbReference>
<keyword evidence="6" id="KW-0408">Iron</keyword>
<dbReference type="PANTHER" id="PTHR47153:SF2">
    <property type="entry name" value="LACTATE UTILIZATION PROTEIN B"/>
    <property type="match status" value="1"/>
</dbReference>
<protein>
    <submittedName>
        <fullName evidence="12">Lactate utilization protein B</fullName>
    </submittedName>
</protein>
<evidence type="ECO:0000256" key="2">
    <source>
        <dbReference type="ARBA" id="ARBA00022485"/>
    </source>
</evidence>
<keyword evidence="1" id="KW-0813">Transport</keyword>
<keyword evidence="5" id="KW-0249">Electron transport</keyword>
<reference evidence="12 13" key="1">
    <citation type="submission" date="2023-03" db="EMBL/GenBank/DDBJ databases">
        <title>Draft genome sequence of Streptomyces sp. RB6PN23 isolated from peat swamp forest in Thailand.</title>
        <authorList>
            <person name="Klaysubun C."/>
            <person name="Duangmal K."/>
        </authorList>
    </citation>
    <scope>NUCLEOTIDE SEQUENCE [LARGE SCALE GENOMIC DNA]</scope>
    <source>
        <strain evidence="12 13">RB6PN23</strain>
    </source>
</reference>
<dbReference type="Gene3D" id="3.40.50.10420">
    <property type="entry name" value="NagB/RpiA/CoA transferase-like"/>
    <property type="match status" value="1"/>
</dbReference>
<dbReference type="PANTHER" id="PTHR47153">
    <property type="entry name" value="LACTATE UTILIZATION PROTEIN B"/>
    <property type="match status" value="1"/>
</dbReference>
<dbReference type="Proteomes" id="UP001216579">
    <property type="component" value="Unassembled WGS sequence"/>
</dbReference>
<dbReference type="RefSeq" id="WP_276093781.1">
    <property type="nucleotide sequence ID" value="NZ_JARJBC010000007.1"/>
</dbReference>
<dbReference type="InterPro" id="IPR003741">
    <property type="entry name" value="LUD_dom"/>
</dbReference>
<evidence type="ECO:0000256" key="1">
    <source>
        <dbReference type="ARBA" id="ARBA00022448"/>
    </source>
</evidence>
<name>A0ABT5ZKL3_9ACTN</name>
<dbReference type="Pfam" id="PF11870">
    <property type="entry name" value="LutB_C"/>
    <property type="match status" value="1"/>
</dbReference>
<keyword evidence="3" id="KW-0479">Metal-binding</keyword>
<organism evidence="12 13">
    <name type="scientific">Streptomyces silvisoli</name>
    <dbReference type="NCBI Taxonomy" id="3034235"/>
    <lineage>
        <taxon>Bacteria</taxon>
        <taxon>Bacillati</taxon>
        <taxon>Actinomycetota</taxon>
        <taxon>Actinomycetes</taxon>
        <taxon>Kitasatosporales</taxon>
        <taxon>Streptomycetaceae</taxon>
        <taxon>Streptomyces</taxon>
    </lineage>
</organism>
<keyword evidence="7" id="KW-0411">Iron-sulfur</keyword>
<evidence type="ECO:0000259" key="11">
    <source>
        <dbReference type="Pfam" id="PF13183"/>
    </source>
</evidence>
<dbReference type="InterPro" id="IPR017900">
    <property type="entry name" value="4Fe4S_Fe_S_CS"/>
</dbReference>
<dbReference type="InterPro" id="IPR004452">
    <property type="entry name" value="LutB/LldF"/>
</dbReference>
<evidence type="ECO:0000313" key="13">
    <source>
        <dbReference type="Proteomes" id="UP001216579"/>
    </source>
</evidence>
<evidence type="ECO:0000259" key="9">
    <source>
        <dbReference type="Pfam" id="PF02589"/>
    </source>
</evidence>
<keyword evidence="13" id="KW-1185">Reference proteome</keyword>
<comment type="caution">
    <text evidence="12">The sequence shown here is derived from an EMBL/GenBank/DDBJ whole genome shotgun (WGS) entry which is preliminary data.</text>
</comment>
<evidence type="ECO:0000313" key="12">
    <source>
        <dbReference type="EMBL" id="MDF3290354.1"/>
    </source>
</evidence>
<evidence type="ECO:0000256" key="5">
    <source>
        <dbReference type="ARBA" id="ARBA00022982"/>
    </source>
</evidence>
<evidence type="ECO:0000256" key="8">
    <source>
        <dbReference type="SAM" id="MobiDB-lite"/>
    </source>
</evidence>
<dbReference type="InterPro" id="IPR017896">
    <property type="entry name" value="4Fe4S_Fe-S-bd"/>
</dbReference>
<evidence type="ECO:0000256" key="4">
    <source>
        <dbReference type="ARBA" id="ARBA00022737"/>
    </source>
</evidence>
<feature type="domain" description="4Fe-4S ferredoxin-type" evidence="11">
    <location>
        <begin position="311"/>
        <end position="380"/>
    </location>
</feature>
<proteinExistence type="predicted"/>
<dbReference type="SUPFAM" id="SSF100950">
    <property type="entry name" value="NagB/RpiA/CoA transferase-like"/>
    <property type="match status" value="1"/>
</dbReference>
<dbReference type="InterPro" id="IPR024569">
    <property type="entry name" value="LutB_C"/>
</dbReference>
<evidence type="ECO:0000256" key="6">
    <source>
        <dbReference type="ARBA" id="ARBA00023004"/>
    </source>
</evidence>
<feature type="compositionally biased region" description="Basic and acidic residues" evidence="8">
    <location>
        <begin position="470"/>
        <end position="485"/>
    </location>
</feature>
<feature type="domain" description="Lactate utilization protein B C-terminal" evidence="10">
    <location>
        <begin position="389"/>
        <end position="477"/>
    </location>
</feature>
<dbReference type="Gene3D" id="1.10.1060.10">
    <property type="entry name" value="Alpha-helical ferredoxin"/>
    <property type="match status" value="1"/>
</dbReference>
<keyword evidence="4" id="KW-0677">Repeat</keyword>
<feature type="region of interest" description="Disordered" evidence="8">
    <location>
        <begin position="453"/>
        <end position="485"/>
    </location>
</feature>
<accession>A0ABT5ZKL3</accession>
<dbReference type="SUPFAM" id="SSF54862">
    <property type="entry name" value="4Fe-4S ferredoxins"/>
    <property type="match status" value="1"/>
</dbReference>